<name>A0A4S3M3L8_9FLAO</name>
<sequence>MIRSMIPSIFRNTLLAAMGGLLLSCGGESGDTPEPEPVPDPLPAALSLPADNEVCYDGNIISSSMSEVTFSWNPSENTDRYQLEVTNLNTNISTVYPSTGTQIAVSLERGVPYLWWVTSLATGSQNSATSASRRFYLAGEGISNYAPFPAELTGPSSGSTVAANAVTFTWKGSDVDSQELVYALYLDTTDGKTQQEASGITAQTYEVTGLQAGTVYYWSIKTTDPQGNTSRSPGRIFKTQ</sequence>
<dbReference type="EMBL" id="SSMC01000001">
    <property type="protein sequence ID" value="THD69764.1"/>
    <property type="molecule type" value="Genomic_DNA"/>
</dbReference>
<dbReference type="InterPro" id="IPR036116">
    <property type="entry name" value="FN3_sf"/>
</dbReference>
<evidence type="ECO:0000313" key="3">
    <source>
        <dbReference type="Proteomes" id="UP000305939"/>
    </source>
</evidence>
<dbReference type="OrthoDB" id="789771at2"/>
<protein>
    <recommendedName>
        <fullName evidence="1">Fibronectin type-III domain-containing protein</fullName>
    </recommendedName>
</protein>
<comment type="caution">
    <text evidence="2">The sequence shown here is derived from an EMBL/GenBank/DDBJ whole genome shotgun (WGS) entry which is preliminary data.</text>
</comment>
<accession>A0A4S3M3L8</accession>
<dbReference type="InterPro" id="IPR013783">
    <property type="entry name" value="Ig-like_fold"/>
</dbReference>
<dbReference type="Proteomes" id="UP000305939">
    <property type="component" value="Unassembled WGS sequence"/>
</dbReference>
<dbReference type="PROSITE" id="PS50853">
    <property type="entry name" value="FN3"/>
    <property type="match status" value="1"/>
</dbReference>
<proteinExistence type="predicted"/>
<dbReference type="Gene3D" id="2.60.40.10">
    <property type="entry name" value="Immunoglobulins"/>
    <property type="match status" value="2"/>
</dbReference>
<dbReference type="SUPFAM" id="SSF49265">
    <property type="entry name" value="Fibronectin type III"/>
    <property type="match status" value="1"/>
</dbReference>
<gene>
    <name evidence="2" type="ORF">E7Z59_05400</name>
</gene>
<evidence type="ECO:0000259" key="1">
    <source>
        <dbReference type="PROSITE" id="PS50853"/>
    </source>
</evidence>
<evidence type="ECO:0000313" key="2">
    <source>
        <dbReference type="EMBL" id="THD69764.1"/>
    </source>
</evidence>
<dbReference type="InterPro" id="IPR003961">
    <property type="entry name" value="FN3_dom"/>
</dbReference>
<dbReference type="AlphaFoldDB" id="A0A4S3M3L8"/>
<dbReference type="PROSITE" id="PS51257">
    <property type="entry name" value="PROKAR_LIPOPROTEIN"/>
    <property type="match status" value="1"/>
</dbReference>
<keyword evidence="3" id="KW-1185">Reference proteome</keyword>
<feature type="domain" description="Fibronectin type-III" evidence="1">
    <location>
        <begin position="148"/>
        <end position="240"/>
    </location>
</feature>
<organism evidence="2 3">
    <name type="scientific">Robertkochia marina</name>
    <dbReference type="NCBI Taxonomy" id="1227945"/>
    <lineage>
        <taxon>Bacteria</taxon>
        <taxon>Pseudomonadati</taxon>
        <taxon>Bacteroidota</taxon>
        <taxon>Flavobacteriia</taxon>
        <taxon>Flavobacteriales</taxon>
        <taxon>Flavobacteriaceae</taxon>
        <taxon>Robertkochia</taxon>
    </lineage>
</organism>
<reference evidence="2 3" key="1">
    <citation type="submission" date="2019-04" db="EMBL/GenBank/DDBJ databases">
        <title>Draft genome sequence of Robertkochia marina CC-AMO-30D.</title>
        <authorList>
            <person name="Hameed A."/>
            <person name="Lin S.-Y."/>
            <person name="Shahina M."/>
            <person name="Lai W.-A."/>
            <person name="Young C.-C."/>
        </authorList>
    </citation>
    <scope>NUCLEOTIDE SEQUENCE [LARGE SCALE GENOMIC DNA]</scope>
    <source>
        <strain evidence="2 3">CC-AMO-30D</strain>
    </source>
</reference>
<dbReference type="RefSeq" id="WP_136335254.1">
    <property type="nucleotide sequence ID" value="NZ_QXMP01000002.1"/>
</dbReference>